<keyword evidence="2" id="KW-1185">Reference proteome</keyword>
<dbReference type="AlphaFoldDB" id="A0AB36FS08"/>
<proteinExistence type="predicted"/>
<name>A0AB36FS08_ALTMA</name>
<sequence>MVTSAADINFRYAELAFFMPKGREELIKEPFVHKITTYMESTHANI</sequence>
<protein>
    <submittedName>
        <fullName evidence="1">Uncharacterized protein</fullName>
    </submittedName>
</protein>
<accession>A0AB36FS08</accession>
<reference evidence="1 2" key="1">
    <citation type="submission" date="2016-09" db="EMBL/GenBank/DDBJ databases">
        <title>Draft Genome Sequence of four Alteromonas macleodii strains isolated from copper coupons and grown long-term at elevated copper levels.</title>
        <authorList>
            <person name="Cusick K."/>
            <person name="Dale J."/>
            <person name="Little B."/>
            <person name="Biffinger J."/>
        </authorList>
    </citation>
    <scope>NUCLEOTIDE SEQUENCE [LARGE SCALE GENOMIC DNA]</scope>
    <source>
        <strain evidence="1 2">KCP01</strain>
    </source>
</reference>
<comment type="caution">
    <text evidence="1">The sequence shown here is derived from an EMBL/GenBank/DDBJ whole genome shotgun (WGS) entry which is preliminary data.</text>
</comment>
<dbReference type="Proteomes" id="UP000095392">
    <property type="component" value="Unassembled WGS sequence"/>
</dbReference>
<evidence type="ECO:0000313" key="2">
    <source>
        <dbReference type="Proteomes" id="UP000095392"/>
    </source>
</evidence>
<dbReference type="EMBL" id="MIPY01000052">
    <property type="protein sequence ID" value="OES25258.1"/>
    <property type="molecule type" value="Genomic_DNA"/>
</dbReference>
<evidence type="ECO:0000313" key="1">
    <source>
        <dbReference type="EMBL" id="OES25258.1"/>
    </source>
</evidence>
<organism evidence="1 2">
    <name type="scientific">Alteromonas macleodii</name>
    <name type="common">Pseudoalteromonas macleodii</name>
    <dbReference type="NCBI Taxonomy" id="28108"/>
    <lineage>
        <taxon>Bacteria</taxon>
        <taxon>Pseudomonadati</taxon>
        <taxon>Pseudomonadota</taxon>
        <taxon>Gammaproteobacteria</taxon>
        <taxon>Alteromonadales</taxon>
        <taxon>Alteromonadaceae</taxon>
        <taxon>Alteromonas/Salinimonas group</taxon>
        <taxon>Alteromonas</taxon>
    </lineage>
</organism>
<gene>
    <name evidence="1" type="ORF">BFV95_4469</name>
</gene>